<protein>
    <submittedName>
        <fullName evidence="1">Helicase-primase subunit</fullName>
    </submittedName>
</protein>
<organism evidence="1 2">
    <name type="scientific">Infectious laryngotracheitis virus</name>
    <name type="common">ILTV</name>
    <name type="synonym">Gallid herpesvirus 1</name>
    <dbReference type="NCBI Taxonomy" id="10386"/>
    <lineage>
        <taxon>Viruses</taxon>
        <taxon>Duplodnaviria</taxon>
        <taxon>Heunggongvirae</taxon>
        <taxon>Peploviricota</taxon>
        <taxon>Herviviricetes</taxon>
        <taxon>Herpesvirales</taxon>
        <taxon>Orthoherpesviridae</taxon>
        <taxon>Alphaherpesvirinae</taxon>
        <taxon>Iltovirus</taxon>
        <taxon>Iltovirus gallidalpha1</taxon>
    </lineage>
</organism>
<evidence type="ECO:0000313" key="2">
    <source>
        <dbReference type="Proteomes" id="UP000165693"/>
    </source>
</evidence>
<evidence type="ECO:0000313" key="1">
    <source>
        <dbReference type="EMBL" id="AGN48286.1"/>
    </source>
</evidence>
<keyword evidence="1" id="KW-0067">ATP-binding</keyword>
<name>A0A0K0K5V3_ILTV</name>
<proteinExistence type="inferred from homology"/>
<keyword evidence="1" id="KW-0347">Helicase</keyword>
<dbReference type="EMBL" id="JX458823">
    <property type="protein sequence ID" value="AGN48286.1"/>
    <property type="molecule type" value="Genomic_DNA"/>
</dbReference>
<accession>A0A0K0K5V3</accession>
<sequence length="795" mass="88134">MYDESILYGYLWGISIYTIETKQNASGNITDMWVLYELVVHDSTKGAHEVLYASLQFEESDLSVASWPHPALNARLLTDFVGAVKNFHQRVYKLNAKTINFGWILSCSTSSQIALRLVTGRLLHEIRRALTLPEFYSPSIFYVCKDSGLITKVCEDKSKPRMATASYAALNASSNFQANYIERNLQAGHCCELRNFGWARIQAIPSGKINPRSMTAEWVWAGGKWIDGRGNEAFSETGTDPTSDDGLAVPFALTPAKTIYGPTWFVPRRMLVASLVPKEFEYAIYLKDGSTIISLVCAIINLYCRFYQGNIVAQSTFLKPIILFLFPTSSSRMDGSEKVSSIKDSYMYTPGFPSINFVPITTQDMSKMGALNACRIVSLVEGLWPAYNIRALLMLDRGDRAKHGSQITTLPRDLESTLEVYPAGKISTIADLPTVISGRILKMDFSAFFPCLYMACGGGSQALCRIIEARLNREPQSEKLKAALVALVGGLKYTDPSKYKLVIALCNSIALAVENAANSLQFGIAIYMKDGFIGAFDKHSSTSAEELRSKCEGAAIEELQKILLECGQAITGMPTLKLRLEGEFTEGLLPNCNKYWLHNRNTGKSFICGIPGLREENGLSVLTERTACELLAGIYTANTVSTATETLTRILDGYAFSAFEARGDINFWQETLKSSFTPCISDSAAIRSASFMTRPDELEGETHFVYLTPTNLSSHGSANAGGKVIYPSSLAEENFCIKICYSAHLIPKMSAMVELVQNMVWLKFYHNSVDNDEETRGKLLKTCDYDYERTSFLFS</sequence>
<keyword evidence="1" id="KW-0547">Nucleotide-binding</keyword>
<gene>
    <name evidence="1" type="primary">UL8</name>
    <name evidence="1" type="ORF">ILTVWG_ORF54</name>
</gene>
<keyword evidence="1" id="KW-0378">Hydrolase</keyword>
<dbReference type="InterPro" id="IPR004996">
    <property type="entry name" value="HSV_HEPA"/>
</dbReference>
<dbReference type="GO" id="GO:0004386">
    <property type="term" value="F:helicase activity"/>
    <property type="evidence" value="ECO:0007669"/>
    <property type="project" value="UniProtKB-KW"/>
</dbReference>
<dbReference type="Proteomes" id="UP000165693">
    <property type="component" value="Genome"/>
</dbReference>
<dbReference type="GO" id="GO:0019079">
    <property type="term" value="P:viral genome replication"/>
    <property type="evidence" value="ECO:0007669"/>
    <property type="project" value="InterPro"/>
</dbReference>
<dbReference type="HAMAP" id="MF_04010">
    <property type="entry name" value="HSV_HEPA"/>
    <property type="match status" value="1"/>
</dbReference>
<reference evidence="2" key="1">
    <citation type="submission" date="2012-08" db="EMBL/GenBank/DDBJ databases">
        <authorList>
            <person name="Xu Y.-L."/>
            <person name="He P."/>
            <person name="Zhang L."/>
            <person name="Dong S.-L."/>
            <person name="Li F."/>
        </authorList>
    </citation>
    <scope>NUCLEOTIDE SEQUENCE [LARGE SCALE GENOMIC DNA]</scope>
</reference>
<organismHost>
    <name type="scientific">Gallus gallus</name>
    <name type="common">Chicken</name>
    <dbReference type="NCBI Taxonomy" id="9031"/>
</organismHost>